<protein>
    <submittedName>
        <fullName evidence="1">Uncharacterized protein</fullName>
    </submittedName>
</protein>
<accession>A0A1V9ABX2</accession>
<evidence type="ECO:0000313" key="2">
    <source>
        <dbReference type="Proteomes" id="UP000192591"/>
    </source>
</evidence>
<proteinExistence type="predicted"/>
<dbReference type="Proteomes" id="UP000192591">
    <property type="component" value="Unassembled WGS sequence"/>
</dbReference>
<gene>
    <name evidence="1" type="ORF">B1813_00165</name>
</gene>
<dbReference type="RefSeq" id="WP_081190024.1">
    <property type="nucleotide sequence ID" value="NZ_MWIH01000002.1"/>
</dbReference>
<sequence>MEIVNDRLAVPAKLVSPNGNGYLLLAGEVGGWLGLLPTQRRRTRRSAARLAAVAHRLAADPAVEQVTVFRAAFRPPGEGREILDRRGLRHARYDVVVLVRADTPDAAVGLRQHPAMRELVTTLTGSAHRVHELAARNGARIAEVDADADHAFLFNYFYADDPDVLLGVWEYTAGWFQRKTSLPNSTLLQPLDGEGGEHGIINYASWPTWRTFLPSLLLRPGFRSFVLANFRANGVAAQPVIYRRVANVTG</sequence>
<reference evidence="1 2" key="1">
    <citation type="submission" date="2017-02" db="EMBL/GenBank/DDBJ databases">
        <title>Draft genome of Saccharomonospora sp. 154.</title>
        <authorList>
            <person name="Alonso-Carmona G.S."/>
            <person name="De La Haba R."/>
            <person name="Vera-Gargallo B."/>
            <person name="Sandoval-Trujillo A.H."/>
            <person name="Ramirez-Duran N."/>
            <person name="Ventosa A."/>
        </authorList>
    </citation>
    <scope>NUCLEOTIDE SEQUENCE [LARGE SCALE GENOMIC DNA]</scope>
    <source>
        <strain evidence="1 2">LRS4.154</strain>
    </source>
</reference>
<comment type="caution">
    <text evidence="1">The sequence shown here is derived from an EMBL/GenBank/DDBJ whole genome shotgun (WGS) entry which is preliminary data.</text>
</comment>
<name>A0A1V9ABX2_SACPI</name>
<keyword evidence="2" id="KW-1185">Reference proteome</keyword>
<dbReference type="EMBL" id="MWIH01000002">
    <property type="protein sequence ID" value="OQO94573.1"/>
    <property type="molecule type" value="Genomic_DNA"/>
</dbReference>
<dbReference type="AlphaFoldDB" id="A0A1V9ABX2"/>
<organism evidence="1 2">
    <name type="scientific">Saccharomonospora piscinae</name>
    <dbReference type="NCBI Taxonomy" id="687388"/>
    <lineage>
        <taxon>Bacteria</taxon>
        <taxon>Bacillati</taxon>
        <taxon>Actinomycetota</taxon>
        <taxon>Actinomycetes</taxon>
        <taxon>Pseudonocardiales</taxon>
        <taxon>Pseudonocardiaceae</taxon>
        <taxon>Saccharomonospora</taxon>
    </lineage>
</organism>
<evidence type="ECO:0000313" key="1">
    <source>
        <dbReference type="EMBL" id="OQO94573.1"/>
    </source>
</evidence>